<dbReference type="EMBL" id="ASPP01000124">
    <property type="protein sequence ID" value="ETO36936.1"/>
    <property type="molecule type" value="Genomic_DNA"/>
</dbReference>
<dbReference type="Gene3D" id="3.40.50.11320">
    <property type="match status" value="1"/>
</dbReference>
<dbReference type="PROSITE" id="PS00560">
    <property type="entry name" value="CARBOXYPEPT_SER_HIS"/>
    <property type="match status" value="1"/>
</dbReference>
<gene>
    <name evidence="2" type="ORF">RFI_00126</name>
</gene>
<dbReference type="AlphaFoldDB" id="X6PFG2"/>
<dbReference type="InterPro" id="IPR029058">
    <property type="entry name" value="AB_hydrolase_fold"/>
</dbReference>
<dbReference type="InterPro" id="IPR001563">
    <property type="entry name" value="Peptidase_S10"/>
</dbReference>
<dbReference type="SUPFAM" id="SSF53474">
    <property type="entry name" value="alpha/beta-Hydrolases"/>
    <property type="match status" value="1"/>
</dbReference>
<evidence type="ECO:0000313" key="2">
    <source>
        <dbReference type="EMBL" id="ETO36936.1"/>
    </source>
</evidence>
<dbReference type="Proteomes" id="UP000023152">
    <property type="component" value="Unassembled WGS sequence"/>
</dbReference>
<dbReference type="GO" id="GO:0004185">
    <property type="term" value="F:serine-type carboxypeptidase activity"/>
    <property type="evidence" value="ECO:0007669"/>
    <property type="project" value="InterPro"/>
</dbReference>
<comment type="caution">
    <text evidence="2">The sequence shown here is derived from an EMBL/GenBank/DDBJ whole genome shotgun (WGS) entry which is preliminary data.</text>
</comment>
<accession>X6PFG2</accession>
<dbReference type="GO" id="GO:0006508">
    <property type="term" value="P:proteolysis"/>
    <property type="evidence" value="ECO:0007669"/>
    <property type="project" value="InterPro"/>
</dbReference>
<dbReference type="Gene3D" id="6.10.250.940">
    <property type="match status" value="1"/>
</dbReference>
<protein>
    <submittedName>
        <fullName evidence="2">Uncharacterized protein</fullName>
    </submittedName>
</protein>
<dbReference type="PANTHER" id="PTHR11802">
    <property type="entry name" value="SERINE PROTEASE FAMILY S10 SERINE CARBOXYPEPTIDASE"/>
    <property type="match status" value="1"/>
</dbReference>
<evidence type="ECO:0000313" key="3">
    <source>
        <dbReference type="Proteomes" id="UP000023152"/>
    </source>
</evidence>
<dbReference type="OrthoDB" id="443318at2759"/>
<organism evidence="2 3">
    <name type="scientific">Reticulomyxa filosa</name>
    <dbReference type="NCBI Taxonomy" id="46433"/>
    <lineage>
        <taxon>Eukaryota</taxon>
        <taxon>Sar</taxon>
        <taxon>Rhizaria</taxon>
        <taxon>Retaria</taxon>
        <taxon>Foraminifera</taxon>
        <taxon>Monothalamids</taxon>
        <taxon>Reticulomyxidae</taxon>
        <taxon>Reticulomyxa</taxon>
    </lineage>
</organism>
<proteinExistence type="inferred from homology"/>
<sequence>MDNHYTASNNSSALFFENKKCANFNKYYIKLLVLKYSNRQWFIEKVLKPLGRGHGFPRSLKSHHRVLSEQELGDLYEPCVKSYILFLLCWQDNNKQIMFYYLTTYLNRQDVQTALHAKSGTVWSMCSNNVVWNETDLYMEPVYQFLINGGYNLHITVYSGDDDSVCGTLGTQSWLWNLGYSPVGNWVSWTQNEEDNGPQVAGFFIRFNYNNKVALNFVTVHSAGHQVPWFNAQRGYLVLDGYLDVNNLASSFDQSVSTSTYVFFYCCYNYKFKIWHILQNKKHN</sequence>
<reference evidence="2 3" key="1">
    <citation type="journal article" date="2013" name="Curr. Biol.">
        <title>The Genome of the Foraminiferan Reticulomyxa filosa.</title>
        <authorList>
            <person name="Glockner G."/>
            <person name="Hulsmann N."/>
            <person name="Schleicher M."/>
            <person name="Noegel A.A."/>
            <person name="Eichinger L."/>
            <person name="Gallinger C."/>
            <person name="Pawlowski J."/>
            <person name="Sierra R."/>
            <person name="Euteneuer U."/>
            <person name="Pillet L."/>
            <person name="Moustafa A."/>
            <person name="Platzer M."/>
            <person name="Groth M."/>
            <person name="Szafranski K."/>
            <person name="Schliwa M."/>
        </authorList>
    </citation>
    <scope>NUCLEOTIDE SEQUENCE [LARGE SCALE GENOMIC DNA]</scope>
</reference>
<evidence type="ECO:0000256" key="1">
    <source>
        <dbReference type="ARBA" id="ARBA00009431"/>
    </source>
</evidence>
<keyword evidence="3" id="KW-1185">Reference proteome</keyword>
<dbReference type="Pfam" id="PF00450">
    <property type="entry name" value="Peptidase_S10"/>
    <property type="match status" value="1"/>
</dbReference>
<name>X6PFG2_RETFI</name>
<dbReference type="InterPro" id="IPR033124">
    <property type="entry name" value="Ser_caboxypep_his_AS"/>
</dbReference>
<comment type="similarity">
    <text evidence="1">Belongs to the peptidase S10 family.</text>
</comment>